<evidence type="ECO:0000313" key="2">
    <source>
        <dbReference type="EMBL" id="KAL2040205.1"/>
    </source>
</evidence>
<keyword evidence="3" id="KW-1185">Reference proteome</keyword>
<dbReference type="Proteomes" id="UP001590950">
    <property type="component" value="Unassembled WGS sequence"/>
</dbReference>
<gene>
    <name evidence="2" type="ORF">N7G274_007108</name>
</gene>
<reference evidence="2 3" key="1">
    <citation type="submission" date="2024-09" db="EMBL/GenBank/DDBJ databases">
        <title>Rethinking Asexuality: The Enigmatic Case of Functional Sexual Genes in Lepraria (Stereocaulaceae).</title>
        <authorList>
            <person name="Doellman M."/>
            <person name="Sun Y."/>
            <person name="Barcenas-Pena A."/>
            <person name="Lumbsch H.T."/>
            <person name="Grewe F."/>
        </authorList>
    </citation>
    <scope>NUCLEOTIDE SEQUENCE [LARGE SCALE GENOMIC DNA]</scope>
    <source>
        <strain evidence="2 3">Mercado 3170</strain>
    </source>
</reference>
<name>A0ABR4A2W5_9LECA</name>
<feature type="chain" id="PRO_5045635854" evidence="1">
    <location>
        <begin position="22"/>
        <end position="184"/>
    </location>
</feature>
<evidence type="ECO:0000313" key="3">
    <source>
        <dbReference type="Proteomes" id="UP001590950"/>
    </source>
</evidence>
<dbReference type="EMBL" id="JBEFKJ010000022">
    <property type="protein sequence ID" value="KAL2040205.1"/>
    <property type="molecule type" value="Genomic_DNA"/>
</dbReference>
<feature type="signal peptide" evidence="1">
    <location>
        <begin position="1"/>
        <end position="21"/>
    </location>
</feature>
<keyword evidence="1" id="KW-0732">Signal</keyword>
<comment type="caution">
    <text evidence="2">The sequence shown here is derived from an EMBL/GenBank/DDBJ whole genome shotgun (WGS) entry which is preliminary data.</text>
</comment>
<accession>A0ABR4A2W5</accession>
<protein>
    <submittedName>
        <fullName evidence="2">Uncharacterized protein</fullName>
    </submittedName>
</protein>
<evidence type="ECO:0000256" key="1">
    <source>
        <dbReference type="SAM" id="SignalP"/>
    </source>
</evidence>
<sequence>MLHEHFTKVLFIFFVIVSTGASTTGTIECLPPTSGVTPLSYSGCRLAITEFSIRHPGDEYEQYILTRRMRPGSDHIQCPYVIEDEGCVFTLDFYNAYGSFAILAMDPISFLEAALSLVRRCVRREGVDGGRISWKGYGWKIRFTLAHTAMPFSIPDPGPYTNMSSVGDGNKTFVARQRLGKDLD</sequence>
<proteinExistence type="predicted"/>
<organism evidence="2 3">
    <name type="scientific">Stereocaulon virgatum</name>
    <dbReference type="NCBI Taxonomy" id="373712"/>
    <lineage>
        <taxon>Eukaryota</taxon>
        <taxon>Fungi</taxon>
        <taxon>Dikarya</taxon>
        <taxon>Ascomycota</taxon>
        <taxon>Pezizomycotina</taxon>
        <taxon>Lecanoromycetes</taxon>
        <taxon>OSLEUM clade</taxon>
        <taxon>Lecanoromycetidae</taxon>
        <taxon>Lecanorales</taxon>
        <taxon>Lecanorineae</taxon>
        <taxon>Stereocaulaceae</taxon>
        <taxon>Stereocaulon</taxon>
    </lineage>
</organism>